<comment type="caution">
    <text evidence="1">The sequence shown here is derived from an EMBL/GenBank/DDBJ whole genome shotgun (WGS) entry which is preliminary data.</text>
</comment>
<dbReference type="EMBL" id="JACHIW010000001">
    <property type="protein sequence ID" value="MBB5154115.1"/>
    <property type="molecule type" value="Genomic_DNA"/>
</dbReference>
<accession>A0A840Q6T3</accession>
<organism evidence="1 2">
    <name type="scientific">Saccharopolyspora phatthalungensis</name>
    <dbReference type="NCBI Taxonomy" id="664693"/>
    <lineage>
        <taxon>Bacteria</taxon>
        <taxon>Bacillati</taxon>
        <taxon>Actinomycetota</taxon>
        <taxon>Actinomycetes</taxon>
        <taxon>Pseudonocardiales</taxon>
        <taxon>Pseudonocardiaceae</taxon>
        <taxon>Saccharopolyspora</taxon>
    </lineage>
</organism>
<evidence type="ECO:0000313" key="2">
    <source>
        <dbReference type="Proteomes" id="UP000584374"/>
    </source>
</evidence>
<gene>
    <name evidence="1" type="ORF">BJ970_001649</name>
</gene>
<proteinExistence type="predicted"/>
<name>A0A840Q6T3_9PSEU</name>
<dbReference type="AlphaFoldDB" id="A0A840Q6T3"/>
<dbReference type="Proteomes" id="UP000584374">
    <property type="component" value="Unassembled WGS sequence"/>
</dbReference>
<evidence type="ECO:0000313" key="1">
    <source>
        <dbReference type="EMBL" id="MBB5154115.1"/>
    </source>
</evidence>
<reference evidence="1 2" key="1">
    <citation type="submission" date="2020-08" db="EMBL/GenBank/DDBJ databases">
        <title>Sequencing the genomes of 1000 actinobacteria strains.</title>
        <authorList>
            <person name="Klenk H.-P."/>
        </authorList>
    </citation>
    <scope>NUCLEOTIDE SEQUENCE [LARGE SCALE GENOMIC DNA]</scope>
    <source>
        <strain evidence="1 2">DSM 45584</strain>
    </source>
</reference>
<protein>
    <submittedName>
        <fullName evidence="1">Uncharacterized protein</fullName>
    </submittedName>
</protein>
<sequence length="50" mass="5681">MIVATGILDREWRYARTPGEIRDLVRAHLSGHHTAIGQRQRTADRGKKEG</sequence>
<keyword evidence="2" id="KW-1185">Reference proteome</keyword>